<protein>
    <submittedName>
        <fullName evidence="2">Tetratricopeptide repeat protein</fullName>
    </submittedName>
</protein>
<evidence type="ECO:0000313" key="3">
    <source>
        <dbReference type="Proteomes" id="UP000585665"/>
    </source>
</evidence>
<sequence length="132" mass="14335">MTDDIIREVNEEVQAERMRAFLRRYAGVMIAAVAVVAVAIGAWQFHAWRTRQAQEVASARYFEAVRLAQTTHVMAGTAPLSPDQTQALARFRALAADGPQGIRTLAQLRVAALATGSGDTKTALAAWEAVRN</sequence>
<name>A0A850PKM3_9PROT</name>
<keyword evidence="1" id="KW-0812">Transmembrane</keyword>
<accession>A0A850PKM3</accession>
<reference evidence="2 3" key="1">
    <citation type="submission" date="2020-06" db="EMBL/GenBank/DDBJ databases">
        <title>Description of novel acetic acid bacteria.</title>
        <authorList>
            <person name="Sombolestani A."/>
        </authorList>
    </citation>
    <scope>NUCLEOTIDE SEQUENCE [LARGE SCALE GENOMIC DNA]</scope>
    <source>
        <strain evidence="2 3">LMG 27010</strain>
    </source>
</reference>
<feature type="transmembrane region" description="Helical" evidence="1">
    <location>
        <begin position="25"/>
        <end position="45"/>
    </location>
</feature>
<evidence type="ECO:0000256" key="1">
    <source>
        <dbReference type="SAM" id="Phobius"/>
    </source>
</evidence>
<gene>
    <name evidence="2" type="ORF">HUK82_15080</name>
</gene>
<dbReference type="EMBL" id="JABXXR010000203">
    <property type="protein sequence ID" value="NVN41871.1"/>
    <property type="molecule type" value="Genomic_DNA"/>
</dbReference>
<organism evidence="2 3">
    <name type="scientific">Ameyamaea chiangmaiensis</name>
    <dbReference type="NCBI Taxonomy" id="442969"/>
    <lineage>
        <taxon>Bacteria</taxon>
        <taxon>Pseudomonadati</taxon>
        <taxon>Pseudomonadota</taxon>
        <taxon>Alphaproteobacteria</taxon>
        <taxon>Acetobacterales</taxon>
        <taxon>Acetobacteraceae</taxon>
        <taxon>Ameyamaea</taxon>
    </lineage>
</organism>
<dbReference type="Proteomes" id="UP000585665">
    <property type="component" value="Unassembled WGS sequence"/>
</dbReference>
<keyword evidence="3" id="KW-1185">Reference proteome</keyword>
<comment type="caution">
    <text evidence="2">The sequence shown here is derived from an EMBL/GenBank/DDBJ whole genome shotgun (WGS) entry which is preliminary data.</text>
</comment>
<proteinExistence type="predicted"/>
<dbReference type="AlphaFoldDB" id="A0A850PKM3"/>
<evidence type="ECO:0000313" key="2">
    <source>
        <dbReference type="EMBL" id="NVN41871.1"/>
    </source>
</evidence>
<keyword evidence="1" id="KW-1133">Transmembrane helix</keyword>
<keyword evidence="1" id="KW-0472">Membrane</keyword>
<feature type="non-terminal residue" evidence="2">
    <location>
        <position position="132"/>
    </location>
</feature>